<dbReference type="GO" id="GO:0009507">
    <property type="term" value="C:chloroplast"/>
    <property type="evidence" value="ECO:0007669"/>
    <property type="project" value="UniProtKB-SubCell"/>
</dbReference>
<dbReference type="Proteomes" id="UP000001514">
    <property type="component" value="Unassembled WGS sequence"/>
</dbReference>
<comment type="similarity">
    <text evidence="2 11">Belongs to the acyl-ACP thioesterase family.</text>
</comment>
<dbReference type="KEGG" id="smo:SELMODRAFT_103466"/>
<sequence>MKRGRLLENDLVYRQRFVIRSYEVGFDRLASIETLTNLFQETALNHVGMSDFVGDGLGTTHAMMRNGLIWVVTRMHIDVDRYPVWGDIVEIDSWIHGAGKNFIRRDFMVRDFTTGATVCRATSTWAMMNKSTRRLSKIPDDVFAEISPYFLDRHVMEDDACQKIVKLDDTAMYVQKNLVPRLHDMDMNQHVNNVKYIGWVLESVPQALLVAHELMSMTLEYRRECAASDIVTSLTSPAPSESSGSLHYTHLLRMQDSGCEILRGRTVWRLKERFSSSS</sequence>
<dbReference type="Pfam" id="PF01643">
    <property type="entry name" value="Acyl-ACP_TE"/>
    <property type="match status" value="1"/>
</dbReference>
<evidence type="ECO:0000256" key="8">
    <source>
        <dbReference type="ARBA" id="ARBA00022946"/>
    </source>
</evidence>
<evidence type="ECO:0000256" key="1">
    <source>
        <dbReference type="ARBA" id="ARBA00004229"/>
    </source>
</evidence>
<dbReference type="HOGENOM" id="CLU_045466_1_2_1"/>
<organism evidence="16">
    <name type="scientific">Selaginella moellendorffii</name>
    <name type="common">Spikemoss</name>
    <dbReference type="NCBI Taxonomy" id="88036"/>
    <lineage>
        <taxon>Eukaryota</taxon>
        <taxon>Viridiplantae</taxon>
        <taxon>Streptophyta</taxon>
        <taxon>Embryophyta</taxon>
        <taxon>Tracheophyta</taxon>
        <taxon>Lycopodiopsida</taxon>
        <taxon>Selaginellales</taxon>
        <taxon>Selaginellaceae</taxon>
        <taxon>Selaginella</taxon>
    </lineage>
</organism>
<evidence type="ECO:0000313" key="14">
    <source>
        <dbReference type="EMBL" id="EFJ20186.1"/>
    </source>
</evidence>
<dbReference type="EMBL" id="GL377603">
    <property type="protein sequence ID" value="EFJ20186.1"/>
    <property type="molecule type" value="Genomic_DNA"/>
</dbReference>
<keyword evidence="7 11" id="KW-0276">Fatty acid metabolism</keyword>
<evidence type="ECO:0000259" key="13">
    <source>
        <dbReference type="Pfam" id="PF20791"/>
    </source>
</evidence>
<evidence type="ECO:0000256" key="5">
    <source>
        <dbReference type="ARBA" id="ARBA00022640"/>
    </source>
</evidence>
<dbReference type="InterPro" id="IPR029069">
    <property type="entry name" value="HotDog_dom_sf"/>
</dbReference>
<dbReference type="SUPFAM" id="SSF54637">
    <property type="entry name" value="Thioesterase/thiol ester dehydrase-isomerase"/>
    <property type="match status" value="2"/>
</dbReference>
<evidence type="ECO:0000256" key="3">
    <source>
        <dbReference type="ARBA" id="ARBA00022516"/>
    </source>
</evidence>
<dbReference type="STRING" id="88036.D8RWQ3"/>
<dbReference type="KEGG" id="smo:SELMODRAFT_233217"/>
<dbReference type="Gene3D" id="3.10.129.10">
    <property type="entry name" value="Hotdog Thioesterase"/>
    <property type="match status" value="1"/>
</dbReference>
<accession>D8RWQ3</accession>
<dbReference type="Gramene" id="EFJ23129">
    <property type="protein sequence ID" value="EFJ23129"/>
    <property type="gene ID" value="SELMODRAFT_103466"/>
</dbReference>
<name>D8RWQ3_SELML</name>
<feature type="domain" description="Acyl-ACP thioesterase-like C-terminal" evidence="13">
    <location>
        <begin position="172"/>
        <end position="269"/>
    </location>
</feature>
<evidence type="ECO:0000256" key="7">
    <source>
        <dbReference type="ARBA" id="ARBA00022832"/>
    </source>
</evidence>
<keyword evidence="4 11" id="KW-0150">Chloroplast</keyword>
<keyword evidence="16" id="KW-1185">Reference proteome</keyword>
<evidence type="ECO:0000256" key="9">
    <source>
        <dbReference type="ARBA" id="ARBA00023098"/>
    </source>
</evidence>
<dbReference type="PANTHER" id="PTHR31727">
    <property type="entry name" value="OLEOYL-ACYL CARRIER PROTEIN THIOESTERASE 1, CHLOROPLASTIC"/>
    <property type="match status" value="1"/>
</dbReference>
<evidence type="ECO:0000259" key="12">
    <source>
        <dbReference type="Pfam" id="PF01643"/>
    </source>
</evidence>
<evidence type="ECO:0000256" key="10">
    <source>
        <dbReference type="ARBA" id="ARBA00023160"/>
    </source>
</evidence>
<dbReference type="EMBL" id="GL377593">
    <property type="protein sequence ID" value="EFJ23129.1"/>
    <property type="molecule type" value="Genomic_DNA"/>
</dbReference>
<dbReference type="InterPro" id="IPR045023">
    <property type="entry name" value="FATA/B"/>
</dbReference>
<keyword evidence="6 11" id="KW-0378">Hydrolase</keyword>
<dbReference type="eggNOG" id="ENOG502QQHW">
    <property type="taxonomic scope" value="Eukaryota"/>
</dbReference>
<dbReference type="InterPro" id="IPR002864">
    <property type="entry name" value="Acyl-ACP_thioesterase_NHD"/>
</dbReference>
<evidence type="ECO:0000256" key="11">
    <source>
        <dbReference type="RuleBase" id="RU363096"/>
    </source>
</evidence>
<dbReference type="Pfam" id="PF20791">
    <property type="entry name" value="Acyl-ACP_TE_C"/>
    <property type="match status" value="1"/>
</dbReference>
<dbReference type="GO" id="GO:0016297">
    <property type="term" value="F:fatty acyl-[ACP] hydrolase activity"/>
    <property type="evidence" value="ECO:0000318"/>
    <property type="project" value="GO_Central"/>
</dbReference>
<gene>
    <name evidence="15" type="ORF">SELMODRAFT_103466</name>
    <name evidence="14" type="ORF">SELMODRAFT_233217</name>
</gene>
<dbReference type="FunFam" id="3.10.129.10:FF:000014">
    <property type="entry name" value="Acyl-[acyl-carrier-protein] hydrolase"/>
    <property type="match status" value="1"/>
</dbReference>
<evidence type="ECO:0000256" key="2">
    <source>
        <dbReference type="ARBA" id="ARBA00006500"/>
    </source>
</evidence>
<dbReference type="PANTHER" id="PTHR31727:SF18">
    <property type="entry name" value="ACYL-[ACYL-CARRIER-PROTEIN] HYDROLASE"/>
    <property type="match status" value="1"/>
</dbReference>
<keyword evidence="8" id="KW-0809">Transit peptide</keyword>
<proteinExistence type="inferred from homology"/>
<dbReference type="InParanoid" id="D8RWQ3"/>
<keyword evidence="3 11" id="KW-0444">Lipid biosynthesis</keyword>
<dbReference type="CDD" id="cd00586">
    <property type="entry name" value="4HBT"/>
    <property type="match status" value="1"/>
</dbReference>
<comment type="subcellular location">
    <subcellularLocation>
        <location evidence="1 11">Plastid</location>
        <location evidence="1 11">Chloroplast</location>
    </subcellularLocation>
</comment>
<keyword evidence="5 11" id="KW-0934">Plastid</keyword>
<dbReference type="GO" id="GO:0000036">
    <property type="term" value="F:acyl carrier activity"/>
    <property type="evidence" value="ECO:0000318"/>
    <property type="project" value="GO_Central"/>
</dbReference>
<dbReference type="OMA" id="SPWFISK"/>
<dbReference type="EC" id="3.1.2.-" evidence="11"/>
<reference evidence="15 16" key="1">
    <citation type="journal article" date="2011" name="Science">
        <title>The Selaginella genome identifies genetic changes associated with the evolution of vascular plants.</title>
        <authorList>
            <person name="Banks J.A."/>
            <person name="Nishiyama T."/>
            <person name="Hasebe M."/>
            <person name="Bowman J.L."/>
            <person name="Gribskov M."/>
            <person name="dePamphilis C."/>
            <person name="Albert V.A."/>
            <person name="Aono N."/>
            <person name="Aoyama T."/>
            <person name="Ambrose B.A."/>
            <person name="Ashton N.W."/>
            <person name="Axtell M.J."/>
            <person name="Barker E."/>
            <person name="Barker M.S."/>
            <person name="Bennetzen J.L."/>
            <person name="Bonawitz N.D."/>
            <person name="Chapple C."/>
            <person name="Cheng C."/>
            <person name="Correa L.G."/>
            <person name="Dacre M."/>
            <person name="DeBarry J."/>
            <person name="Dreyer I."/>
            <person name="Elias M."/>
            <person name="Engstrom E.M."/>
            <person name="Estelle M."/>
            <person name="Feng L."/>
            <person name="Finet C."/>
            <person name="Floyd S.K."/>
            <person name="Frommer W.B."/>
            <person name="Fujita T."/>
            <person name="Gramzow L."/>
            <person name="Gutensohn M."/>
            <person name="Harholt J."/>
            <person name="Hattori M."/>
            <person name="Heyl A."/>
            <person name="Hirai T."/>
            <person name="Hiwatashi Y."/>
            <person name="Ishikawa M."/>
            <person name="Iwata M."/>
            <person name="Karol K.G."/>
            <person name="Koehler B."/>
            <person name="Kolukisaoglu U."/>
            <person name="Kubo M."/>
            <person name="Kurata T."/>
            <person name="Lalonde S."/>
            <person name="Li K."/>
            <person name="Li Y."/>
            <person name="Litt A."/>
            <person name="Lyons E."/>
            <person name="Manning G."/>
            <person name="Maruyama T."/>
            <person name="Michael T.P."/>
            <person name="Mikami K."/>
            <person name="Miyazaki S."/>
            <person name="Morinaga S."/>
            <person name="Murata T."/>
            <person name="Mueller-Roeber B."/>
            <person name="Nelson D.R."/>
            <person name="Obara M."/>
            <person name="Oguri Y."/>
            <person name="Olmstead R.G."/>
            <person name="Onodera N."/>
            <person name="Petersen B.L."/>
            <person name="Pils B."/>
            <person name="Prigge M."/>
            <person name="Rensing S.A."/>
            <person name="Riano-Pachon D.M."/>
            <person name="Roberts A.W."/>
            <person name="Sato Y."/>
            <person name="Scheller H.V."/>
            <person name="Schulz B."/>
            <person name="Schulz C."/>
            <person name="Shakirov E.V."/>
            <person name="Shibagaki N."/>
            <person name="Shinohara N."/>
            <person name="Shippen D.E."/>
            <person name="Soerensen I."/>
            <person name="Sotooka R."/>
            <person name="Sugimoto N."/>
            <person name="Sugita M."/>
            <person name="Sumikawa N."/>
            <person name="Tanurdzic M."/>
            <person name="Theissen G."/>
            <person name="Ulvskov P."/>
            <person name="Wakazuki S."/>
            <person name="Weng J.K."/>
            <person name="Willats W.W."/>
            <person name="Wipf D."/>
            <person name="Wolf P.G."/>
            <person name="Yang L."/>
            <person name="Zimmer A.D."/>
            <person name="Zhu Q."/>
            <person name="Mitros T."/>
            <person name="Hellsten U."/>
            <person name="Loque D."/>
            <person name="Otillar R."/>
            <person name="Salamov A."/>
            <person name="Schmutz J."/>
            <person name="Shapiro H."/>
            <person name="Lindquist E."/>
            <person name="Lucas S."/>
            <person name="Rokhsar D."/>
            <person name="Grigoriev I.V."/>
        </authorList>
    </citation>
    <scope>NUCLEOTIDE SEQUENCE [LARGE SCALE GENOMIC DNA]</scope>
</reference>
<evidence type="ECO:0000313" key="15">
    <source>
        <dbReference type="EMBL" id="EFJ23129.1"/>
    </source>
</evidence>
<comment type="function">
    <text evidence="11">Plays an essential role in chain termination during de novo fatty acid synthesis.</text>
</comment>
<keyword evidence="10 11" id="KW-0275">Fatty acid biosynthesis</keyword>
<protein>
    <recommendedName>
        <fullName evidence="11">Acyl-[acyl-carrier-protein] hydrolase</fullName>
        <ecNumber evidence="11">3.1.2.-</ecNumber>
    </recommendedName>
</protein>
<evidence type="ECO:0000256" key="4">
    <source>
        <dbReference type="ARBA" id="ARBA00022528"/>
    </source>
</evidence>
<keyword evidence="9 11" id="KW-0443">Lipid metabolism</keyword>
<dbReference type="AlphaFoldDB" id="D8RWQ3"/>
<evidence type="ECO:0000256" key="6">
    <source>
        <dbReference type="ARBA" id="ARBA00022801"/>
    </source>
</evidence>
<feature type="domain" description="Acyl-ACP thioesterase N-terminal hotdog" evidence="12">
    <location>
        <begin position="11"/>
        <end position="146"/>
    </location>
</feature>
<dbReference type="InterPro" id="IPR049427">
    <property type="entry name" value="Acyl-ACP_TE_C"/>
</dbReference>
<evidence type="ECO:0000313" key="16">
    <source>
        <dbReference type="Proteomes" id="UP000001514"/>
    </source>
</evidence>
<dbReference type="Gramene" id="EFJ20186">
    <property type="protein sequence ID" value="EFJ20186"/>
    <property type="gene ID" value="SELMODRAFT_233217"/>
</dbReference>